<protein>
    <recommendedName>
        <fullName evidence="4">Intracellular proteinase inhibitor BsuPI domain-containing protein</fullName>
    </recommendedName>
</protein>
<evidence type="ECO:0008006" key="4">
    <source>
        <dbReference type="Google" id="ProtNLM"/>
    </source>
</evidence>
<feature type="signal peptide" evidence="1">
    <location>
        <begin position="1"/>
        <end position="29"/>
    </location>
</feature>
<dbReference type="RefSeq" id="WP_120113841.1">
    <property type="nucleotide sequence ID" value="NZ_QXQB01000006.1"/>
</dbReference>
<feature type="chain" id="PRO_5017372289" description="Intracellular proteinase inhibitor BsuPI domain-containing protein" evidence="1">
    <location>
        <begin position="30"/>
        <end position="284"/>
    </location>
</feature>
<organism evidence="2 3">
    <name type="scientific">Paenibacillus pinisoli</name>
    <dbReference type="NCBI Taxonomy" id="1276110"/>
    <lineage>
        <taxon>Bacteria</taxon>
        <taxon>Bacillati</taxon>
        <taxon>Bacillota</taxon>
        <taxon>Bacilli</taxon>
        <taxon>Bacillales</taxon>
        <taxon>Paenibacillaceae</taxon>
        <taxon>Paenibacillus</taxon>
    </lineage>
</organism>
<name>A0A3A6PAH6_9BACL</name>
<keyword evidence="3" id="KW-1185">Reference proteome</keyword>
<dbReference type="OrthoDB" id="128043at2"/>
<dbReference type="EMBL" id="QXQB01000006">
    <property type="protein sequence ID" value="RJX37287.1"/>
    <property type="molecule type" value="Genomic_DNA"/>
</dbReference>
<dbReference type="PROSITE" id="PS51257">
    <property type="entry name" value="PROKAR_LIPOPROTEIN"/>
    <property type="match status" value="1"/>
</dbReference>
<accession>A0A3A6PAH6</accession>
<comment type="caution">
    <text evidence="2">The sequence shown here is derived from an EMBL/GenBank/DDBJ whole genome shotgun (WGS) entry which is preliminary data.</text>
</comment>
<dbReference type="AlphaFoldDB" id="A0A3A6PAH6"/>
<dbReference type="Proteomes" id="UP000267798">
    <property type="component" value="Unassembled WGS sequence"/>
</dbReference>
<evidence type="ECO:0000313" key="2">
    <source>
        <dbReference type="EMBL" id="RJX37287.1"/>
    </source>
</evidence>
<evidence type="ECO:0000313" key="3">
    <source>
        <dbReference type="Proteomes" id="UP000267798"/>
    </source>
</evidence>
<keyword evidence="1" id="KW-0732">Signal</keyword>
<proteinExistence type="predicted"/>
<gene>
    <name evidence="2" type="ORF">D3P09_23315</name>
</gene>
<reference evidence="2 3" key="1">
    <citation type="submission" date="2018-09" db="EMBL/GenBank/DDBJ databases">
        <title>Paenibacillus aracenensis nov. sp. isolated from a cave in southern Spain.</title>
        <authorList>
            <person name="Jurado V."/>
            <person name="Gutierrez-Patricio S."/>
            <person name="Gonzalez-Pimentel J.L."/>
            <person name="Miller A.Z."/>
            <person name="Laiz L."/>
            <person name="Saiz-Jimenez C."/>
        </authorList>
    </citation>
    <scope>NUCLEOTIDE SEQUENCE [LARGE SCALE GENOMIC DNA]</scope>
    <source>
        <strain evidence="2 3">JCM 19203</strain>
    </source>
</reference>
<sequence>MHKRASSMMICFLCAVILLLGCSAPPMYNKDYEPPSKGLLPYLQKGSMAANPSDQSYSVLVYDVEEKGTGEQVMLLQVLNPSGERVMDFSEDMTKLMHLIVVSRDLQFFSHVHPDYEGEGTFRTELDLSYGGDFLLAAEFIPDRKGITVHKQWVRGEGVPPSILDLAVSESYVETVGQVEFELSVYPGFKELRSGEMAMLVFSYRDADTGGPIELEPYLGTGGHCVILDETAQQYVHVHAVEGMSSSGSVMFHAEFPAAGTYKLWGQFQLKGEVLVVPFVIEVR</sequence>
<evidence type="ECO:0000256" key="1">
    <source>
        <dbReference type="SAM" id="SignalP"/>
    </source>
</evidence>